<evidence type="ECO:0000313" key="2">
    <source>
        <dbReference type="EMBL" id="KLK89491.1"/>
    </source>
</evidence>
<dbReference type="PATRIC" id="fig|1225564.3.peg.1182"/>
<keyword evidence="1" id="KW-0812">Transmembrane</keyword>
<organism evidence="2 3">
    <name type="scientific">Microvirga vignae</name>
    <dbReference type="NCBI Taxonomy" id="1225564"/>
    <lineage>
        <taxon>Bacteria</taxon>
        <taxon>Pseudomonadati</taxon>
        <taxon>Pseudomonadota</taxon>
        <taxon>Alphaproteobacteria</taxon>
        <taxon>Hyphomicrobiales</taxon>
        <taxon>Methylobacteriaceae</taxon>
        <taxon>Microvirga</taxon>
    </lineage>
</organism>
<evidence type="ECO:0000313" key="3">
    <source>
        <dbReference type="Proteomes" id="UP000035489"/>
    </source>
</evidence>
<keyword evidence="3" id="KW-1185">Reference proteome</keyword>
<protein>
    <submittedName>
        <fullName evidence="2">Uncharacterized protein</fullName>
    </submittedName>
</protein>
<feature type="transmembrane region" description="Helical" evidence="1">
    <location>
        <begin position="12"/>
        <end position="31"/>
    </location>
</feature>
<dbReference type="AlphaFoldDB" id="A0A0H1R3V3"/>
<accession>A0A0H1R3V3</accession>
<proteinExistence type="predicted"/>
<feature type="transmembrane region" description="Helical" evidence="1">
    <location>
        <begin position="64"/>
        <end position="82"/>
    </location>
</feature>
<gene>
    <name evidence="2" type="ORF">AA309_31050</name>
</gene>
<sequence length="83" mass="9367">MTIGSLRDPLWYLAIIFGWLAIISLGGAGYAGRRFQALLKAPLTEEVEHLTHVWERRATHWMRIGLSMSALSILYLVSSLIAR</sequence>
<comment type="caution">
    <text evidence="2">The sequence shown here is derived from an EMBL/GenBank/DDBJ whole genome shotgun (WGS) entry which is preliminary data.</text>
</comment>
<reference evidence="2 3" key="1">
    <citation type="submission" date="2015-05" db="EMBL/GenBank/DDBJ databases">
        <title>Draft genome sequence of Microvirga vignae strain BR3299, a novel nitrogen fixing bacteria isolated from Brazil semi-aired region.</title>
        <authorList>
            <person name="Zilli J.E."/>
            <person name="Passos S.R."/>
            <person name="Leite J."/>
            <person name="Baldani J.I."/>
            <person name="Xavier G.R."/>
            <person name="Rumjaneck N.G."/>
            <person name="Simoes-Araujo J.L."/>
        </authorList>
    </citation>
    <scope>NUCLEOTIDE SEQUENCE [LARGE SCALE GENOMIC DNA]</scope>
    <source>
        <strain evidence="2 3">BR3299</strain>
    </source>
</reference>
<evidence type="ECO:0000256" key="1">
    <source>
        <dbReference type="SAM" id="Phobius"/>
    </source>
</evidence>
<keyword evidence="1" id="KW-1133">Transmembrane helix</keyword>
<name>A0A0H1R3V3_9HYPH</name>
<dbReference type="Proteomes" id="UP000035489">
    <property type="component" value="Unassembled WGS sequence"/>
</dbReference>
<dbReference type="EMBL" id="LCYG01000148">
    <property type="protein sequence ID" value="KLK89491.1"/>
    <property type="molecule type" value="Genomic_DNA"/>
</dbReference>
<keyword evidence="1" id="KW-0472">Membrane</keyword>